<comment type="caution">
    <text evidence="1">The sequence shown here is derived from an EMBL/GenBank/DDBJ whole genome shotgun (WGS) entry which is preliminary data.</text>
</comment>
<dbReference type="Gramene" id="OMO79644">
    <property type="protein sequence ID" value="OMO79644"/>
    <property type="gene ID" value="CCACVL1_13531"/>
</dbReference>
<reference evidence="1 2" key="1">
    <citation type="submission" date="2013-09" db="EMBL/GenBank/DDBJ databases">
        <title>Corchorus capsularis genome sequencing.</title>
        <authorList>
            <person name="Alam M."/>
            <person name="Haque M.S."/>
            <person name="Islam M.S."/>
            <person name="Emdad E.M."/>
            <person name="Islam M.M."/>
            <person name="Ahmed B."/>
            <person name="Halim A."/>
            <person name="Hossen Q.M.M."/>
            <person name="Hossain M.Z."/>
            <person name="Ahmed R."/>
            <person name="Khan M.M."/>
            <person name="Islam R."/>
            <person name="Rashid M.M."/>
            <person name="Khan S.A."/>
            <person name="Rahman M.S."/>
            <person name="Alam M."/>
        </authorList>
    </citation>
    <scope>NUCLEOTIDE SEQUENCE [LARGE SCALE GENOMIC DNA]</scope>
    <source>
        <strain evidence="2">cv. CVL-1</strain>
        <tissue evidence="1">Whole seedling</tissue>
    </source>
</reference>
<evidence type="ECO:0000313" key="1">
    <source>
        <dbReference type="EMBL" id="OMO79644.1"/>
    </source>
</evidence>
<gene>
    <name evidence="1" type="ORF">CCACVL1_13531</name>
</gene>
<evidence type="ECO:0000313" key="2">
    <source>
        <dbReference type="Proteomes" id="UP000188268"/>
    </source>
</evidence>
<keyword evidence="2" id="KW-1185">Reference proteome</keyword>
<sequence length="21" mass="2159">MANGKCSFLSFLPFKLAAAAA</sequence>
<dbReference type="AlphaFoldDB" id="A0A1R3IAQ9"/>
<accession>A0A1R3IAQ9</accession>
<protein>
    <submittedName>
        <fullName evidence="1">Uncharacterized protein</fullName>
    </submittedName>
</protein>
<name>A0A1R3IAQ9_COCAP</name>
<dbReference type="EMBL" id="AWWV01010371">
    <property type="protein sequence ID" value="OMO79644.1"/>
    <property type="molecule type" value="Genomic_DNA"/>
</dbReference>
<dbReference type="Proteomes" id="UP000188268">
    <property type="component" value="Unassembled WGS sequence"/>
</dbReference>
<organism evidence="1 2">
    <name type="scientific">Corchorus capsularis</name>
    <name type="common">Jute</name>
    <dbReference type="NCBI Taxonomy" id="210143"/>
    <lineage>
        <taxon>Eukaryota</taxon>
        <taxon>Viridiplantae</taxon>
        <taxon>Streptophyta</taxon>
        <taxon>Embryophyta</taxon>
        <taxon>Tracheophyta</taxon>
        <taxon>Spermatophyta</taxon>
        <taxon>Magnoliopsida</taxon>
        <taxon>eudicotyledons</taxon>
        <taxon>Gunneridae</taxon>
        <taxon>Pentapetalae</taxon>
        <taxon>rosids</taxon>
        <taxon>malvids</taxon>
        <taxon>Malvales</taxon>
        <taxon>Malvaceae</taxon>
        <taxon>Grewioideae</taxon>
        <taxon>Apeibeae</taxon>
        <taxon>Corchorus</taxon>
    </lineage>
</organism>
<proteinExistence type="predicted"/>